<proteinExistence type="predicted"/>
<dbReference type="Proteomes" id="UP000663842">
    <property type="component" value="Unassembled WGS sequence"/>
</dbReference>
<evidence type="ECO:0000313" key="2">
    <source>
        <dbReference type="EMBL" id="CAF1669174.1"/>
    </source>
</evidence>
<dbReference type="Proteomes" id="UP000663824">
    <property type="component" value="Unassembled WGS sequence"/>
</dbReference>
<evidence type="ECO:0000313" key="6">
    <source>
        <dbReference type="EMBL" id="CAF3746118.1"/>
    </source>
</evidence>
<dbReference type="Proteomes" id="UP000681720">
    <property type="component" value="Unassembled WGS sequence"/>
</dbReference>
<evidence type="ECO:0000313" key="1">
    <source>
        <dbReference type="EMBL" id="CAF1616928.1"/>
    </source>
</evidence>
<dbReference type="Proteomes" id="UP000681967">
    <property type="component" value="Unassembled WGS sequence"/>
</dbReference>
<dbReference type="EMBL" id="CAJOBJ010000047">
    <property type="protein sequence ID" value="CAF3788444.1"/>
    <property type="molecule type" value="Genomic_DNA"/>
</dbReference>
<evidence type="ECO:0000313" key="8">
    <source>
        <dbReference type="EMBL" id="CAF3788444.1"/>
    </source>
</evidence>
<dbReference type="Proteomes" id="UP000663866">
    <property type="component" value="Unassembled WGS sequence"/>
</dbReference>
<dbReference type="Proteomes" id="UP000663855">
    <property type="component" value="Unassembled WGS sequence"/>
</dbReference>
<dbReference type="OrthoDB" id="9989858at2759"/>
<dbReference type="Proteomes" id="UP000663856">
    <property type="component" value="Unassembled WGS sequence"/>
</dbReference>
<protein>
    <submittedName>
        <fullName evidence="5">Uncharacterized protein</fullName>
    </submittedName>
</protein>
<dbReference type="EMBL" id="CAJNRG010001847">
    <property type="protein sequence ID" value="CAF2039773.1"/>
    <property type="molecule type" value="Genomic_DNA"/>
</dbReference>
<dbReference type="EMBL" id="CAJNRF010006694">
    <property type="protein sequence ID" value="CAF2083958.1"/>
    <property type="molecule type" value="Genomic_DNA"/>
</dbReference>
<evidence type="ECO:0000313" key="3">
    <source>
        <dbReference type="EMBL" id="CAF2039773.1"/>
    </source>
</evidence>
<reference evidence="5" key="1">
    <citation type="submission" date="2021-02" db="EMBL/GenBank/DDBJ databases">
        <authorList>
            <person name="Nowell W R."/>
        </authorList>
    </citation>
    <scope>NUCLEOTIDE SEQUENCE</scope>
</reference>
<dbReference type="EMBL" id="CAJOBG010000685">
    <property type="protein sequence ID" value="CAF3845154.1"/>
    <property type="molecule type" value="Genomic_DNA"/>
</dbReference>
<accession>A0A816SDD9</accession>
<dbReference type="EMBL" id="CAJOBH010000005">
    <property type="protein sequence ID" value="CAF3746118.1"/>
    <property type="molecule type" value="Genomic_DNA"/>
</dbReference>
<evidence type="ECO:0000313" key="9">
    <source>
        <dbReference type="EMBL" id="CAF3845154.1"/>
    </source>
</evidence>
<evidence type="ECO:0000313" key="11">
    <source>
        <dbReference type="Proteomes" id="UP000663866"/>
    </source>
</evidence>
<dbReference type="EMBL" id="CAJNRE010005147">
    <property type="protein sequence ID" value="CAF2042451.1"/>
    <property type="molecule type" value="Genomic_DNA"/>
</dbReference>
<sequence>MTQFGIPDAANELGRLLPAPYLPTYIARRPIRSKSNLEYTAPIYSSIYANNWPKASDNYAAKHRNFYDSPFINIDYDSIQTTPKEYDTYKQYLFQQDEPDSIEALNRVRPFTVPNHTTRTSLQWSRFLDEYPDRFKIDYPLSNDDSVLYVPPRPGRYPYQPYHEEPNLYAGLPNKIHPATNPFRQMESRQNYTVAHPIWKPYGTPSRR</sequence>
<gene>
    <name evidence="6" type="ORF">BYL167_LOCUS74</name>
    <name evidence="1" type="ORF">CJN711_LOCUS37342</name>
    <name evidence="8" type="ORF">GIL414_LOCUS412</name>
    <name evidence="2" type="ORF">KQP761_LOCUS33884</name>
    <name evidence="4" type="ORF">MBJ925_LOCUS11612</name>
    <name evidence="9" type="ORF">OVN521_LOCUS6506</name>
    <name evidence="7" type="ORF">UXM345_LOCUS3918</name>
    <name evidence="5" type="ORF">WKI299_LOCUS16745</name>
    <name evidence="3" type="ORF">XDN619_LOCUS6464</name>
</gene>
<name>A0A816SDD9_9BILA</name>
<organism evidence="5 10">
    <name type="scientific">Rotaria magnacalcarata</name>
    <dbReference type="NCBI Taxonomy" id="392030"/>
    <lineage>
        <taxon>Eukaryota</taxon>
        <taxon>Metazoa</taxon>
        <taxon>Spiralia</taxon>
        <taxon>Gnathifera</taxon>
        <taxon>Rotifera</taxon>
        <taxon>Eurotatoria</taxon>
        <taxon>Bdelloidea</taxon>
        <taxon>Philodinida</taxon>
        <taxon>Philodinidae</taxon>
        <taxon>Rotaria</taxon>
    </lineage>
</organism>
<comment type="caution">
    <text evidence="5">The sequence shown here is derived from an EMBL/GenBank/DDBJ whole genome shotgun (WGS) entry which is preliminary data.</text>
</comment>
<evidence type="ECO:0000313" key="10">
    <source>
        <dbReference type="Proteomes" id="UP000663856"/>
    </source>
</evidence>
<evidence type="ECO:0000313" key="4">
    <source>
        <dbReference type="EMBL" id="CAF2042451.1"/>
    </source>
</evidence>
<evidence type="ECO:0000313" key="5">
    <source>
        <dbReference type="EMBL" id="CAF2083958.1"/>
    </source>
</evidence>
<keyword evidence="11" id="KW-1185">Reference proteome</keyword>
<dbReference type="AlphaFoldDB" id="A0A816SDD9"/>
<evidence type="ECO:0000313" key="7">
    <source>
        <dbReference type="EMBL" id="CAF3785508.1"/>
    </source>
</evidence>
<dbReference type="Proteomes" id="UP000663834">
    <property type="component" value="Unassembled WGS sequence"/>
</dbReference>
<dbReference type="EMBL" id="CAJNOW010018878">
    <property type="protein sequence ID" value="CAF1669174.1"/>
    <property type="molecule type" value="Genomic_DNA"/>
</dbReference>
<dbReference type="EMBL" id="CAJNOV010018135">
    <property type="protein sequence ID" value="CAF1616928.1"/>
    <property type="molecule type" value="Genomic_DNA"/>
</dbReference>
<dbReference type="EMBL" id="CAJOBF010000262">
    <property type="protein sequence ID" value="CAF3785508.1"/>
    <property type="molecule type" value="Genomic_DNA"/>
</dbReference>
<dbReference type="Proteomes" id="UP000663887">
    <property type="component" value="Unassembled WGS sequence"/>
</dbReference>